<name>A3KAL2_SAGS3</name>
<gene>
    <name evidence="3" type="ORF">SSE37_09478</name>
</gene>
<accession>A3KAL2</accession>
<dbReference type="InterPro" id="IPR021236">
    <property type="entry name" value="Uncharacterised_YfdX"/>
</dbReference>
<keyword evidence="4" id="KW-1185">Reference proteome</keyword>
<sequence>MSGALIAVMLGGSAMSAYAATNATDPAAKATAKTEQAAAKDPGYATQTGMIRTADEAFKALRDVHLARMAISKDDQETAKMRVDAALALFDKSEKDWNDLTIGDTEDPSNADRLLPIDVSMSLGETFVPGEATGDALKTATAQLQSGQHDAALNTLRVAEIDVNVSAAMLPIAATHQALQDASNALANGDMTAADQALAKVGDAIVVRSFSIDGIPQQQSVKASADAGAKNTSPVSEEHAQSEATAAMADQPTDGS</sequence>
<feature type="signal peptide" evidence="2">
    <location>
        <begin position="1"/>
        <end position="19"/>
    </location>
</feature>
<evidence type="ECO:0000256" key="1">
    <source>
        <dbReference type="SAM" id="MobiDB-lite"/>
    </source>
</evidence>
<feature type="chain" id="PRO_5002654556" description="YfdX protein" evidence="2">
    <location>
        <begin position="20"/>
        <end position="256"/>
    </location>
</feature>
<evidence type="ECO:0000256" key="2">
    <source>
        <dbReference type="SAM" id="SignalP"/>
    </source>
</evidence>
<dbReference type="eggNOG" id="ENOG5032TN3">
    <property type="taxonomic scope" value="Bacteria"/>
</dbReference>
<comment type="caution">
    <text evidence="3">The sequence shown here is derived from an EMBL/GenBank/DDBJ whole genome shotgun (WGS) entry which is preliminary data.</text>
</comment>
<keyword evidence="2" id="KW-0732">Signal</keyword>
<dbReference type="Proteomes" id="UP000005713">
    <property type="component" value="Unassembled WGS sequence"/>
</dbReference>
<feature type="region of interest" description="Disordered" evidence="1">
    <location>
        <begin position="217"/>
        <end position="256"/>
    </location>
</feature>
<dbReference type="AlphaFoldDB" id="A3KAL2"/>
<evidence type="ECO:0000313" key="4">
    <source>
        <dbReference type="Proteomes" id="UP000005713"/>
    </source>
</evidence>
<dbReference type="Pfam" id="PF10938">
    <property type="entry name" value="YfdX"/>
    <property type="match status" value="1"/>
</dbReference>
<organism evidence="3 4">
    <name type="scientific">Sagittula stellata (strain ATCC 700073 / DSM 11524 / E-37)</name>
    <dbReference type="NCBI Taxonomy" id="388399"/>
    <lineage>
        <taxon>Bacteria</taxon>
        <taxon>Pseudomonadati</taxon>
        <taxon>Pseudomonadota</taxon>
        <taxon>Alphaproteobacteria</taxon>
        <taxon>Rhodobacterales</taxon>
        <taxon>Roseobacteraceae</taxon>
        <taxon>Sagittula</taxon>
    </lineage>
</organism>
<dbReference type="Gene3D" id="1.20.120.1940">
    <property type="entry name" value="YfdX protein domain"/>
    <property type="match status" value="1"/>
</dbReference>
<proteinExistence type="predicted"/>
<dbReference type="Gene3D" id="6.10.250.2140">
    <property type="match status" value="1"/>
</dbReference>
<dbReference type="EMBL" id="AAYA01000023">
    <property type="protein sequence ID" value="EBA05776.1"/>
    <property type="molecule type" value="Genomic_DNA"/>
</dbReference>
<reference evidence="3 4" key="1">
    <citation type="submission" date="2006-06" db="EMBL/GenBank/DDBJ databases">
        <authorList>
            <person name="Moran M.A."/>
            <person name="Ferriera S."/>
            <person name="Johnson J."/>
            <person name="Kravitz S."/>
            <person name="Beeson K."/>
            <person name="Sutton G."/>
            <person name="Rogers Y.-H."/>
            <person name="Friedman R."/>
            <person name="Frazier M."/>
            <person name="Venter J.C."/>
        </authorList>
    </citation>
    <scope>NUCLEOTIDE SEQUENCE [LARGE SCALE GENOMIC DNA]</scope>
    <source>
        <strain evidence="3 4">E-37</strain>
    </source>
</reference>
<evidence type="ECO:0000313" key="3">
    <source>
        <dbReference type="EMBL" id="EBA05776.1"/>
    </source>
</evidence>
<protein>
    <recommendedName>
        <fullName evidence="5">YfdX protein</fullName>
    </recommendedName>
</protein>
<evidence type="ECO:0008006" key="5">
    <source>
        <dbReference type="Google" id="ProtNLM"/>
    </source>
</evidence>